<gene>
    <name evidence="1" type="ORF">J2736_002732</name>
</gene>
<evidence type="ECO:0000313" key="2">
    <source>
        <dbReference type="Proteomes" id="UP001267290"/>
    </source>
</evidence>
<dbReference type="SUPFAM" id="SSF51658">
    <property type="entry name" value="Xylose isomerase-like"/>
    <property type="match status" value="1"/>
</dbReference>
<dbReference type="InterPro" id="IPR036237">
    <property type="entry name" value="Xyl_isomerase-like_sf"/>
</dbReference>
<reference evidence="1 2" key="1">
    <citation type="submission" date="2023-07" db="EMBL/GenBank/DDBJ databases">
        <title>Sorghum-associated microbial communities from plants grown in Nebraska, USA.</title>
        <authorList>
            <person name="Schachtman D."/>
        </authorList>
    </citation>
    <scope>NUCLEOTIDE SEQUENCE [LARGE SCALE GENOMIC DNA]</scope>
    <source>
        <strain evidence="1 2">CC258</strain>
    </source>
</reference>
<proteinExistence type="predicted"/>
<dbReference type="Gene3D" id="3.20.20.150">
    <property type="entry name" value="Divalent-metal-dependent TIM barrel enzymes"/>
    <property type="match status" value="1"/>
</dbReference>
<name>A0ABU1NVQ9_9BACL</name>
<protein>
    <recommendedName>
        <fullName evidence="3">Xylose isomerase</fullName>
    </recommendedName>
</protein>
<evidence type="ECO:0008006" key="3">
    <source>
        <dbReference type="Google" id="ProtNLM"/>
    </source>
</evidence>
<evidence type="ECO:0000313" key="1">
    <source>
        <dbReference type="EMBL" id="MDR6551543.1"/>
    </source>
</evidence>
<dbReference type="EMBL" id="JAVDSB010000004">
    <property type="protein sequence ID" value="MDR6551543.1"/>
    <property type="molecule type" value="Genomic_DNA"/>
</dbReference>
<organism evidence="1 2">
    <name type="scientific">Paenibacillus qinlingensis</name>
    <dbReference type="NCBI Taxonomy" id="1837343"/>
    <lineage>
        <taxon>Bacteria</taxon>
        <taxon>Bacillati</taxon>
        <taxon>Bacillota</taxon>
        <taxon>Bacilli</taxon>
        <taxon>Bacillales</taxon>
        <taxon>Paenibacillaceae</taxon>
        <taxon>Paenibacillus</taxon>
    </lineage>
</organism>
<accession>A0ABU1NVQ9</accession>
<comment type="caution">
    <text evidence="1">The sequence shown here is derived from an EMBL/GenBank/DDBJ whole genome shotgun (WGS) entry which is preliminary data.</text>
</comment>
<dbReference type="Proteomes" id="UP001267290">
    <property type="component" value="Unassembled WGS sequence"/>
</dbReference>
<dbReference type="RefSeq" id="WP_310499120.1">
    <property type="nucleotide sequence ID" value="NZ_JAVDSB010000004.1"/>
</dbReference>
<keyword evidence="2" id="KW-1185">Reference proteome</keyword>
<sequence length="290" mass="32617">MAHFDMTRINDGSNRPPRLEIHQSMWAMMGHGEADVEPSLETKLERIASAGFTGILARVPELAVREEWKRLLKQYGLSFGSHCFPFNPSDLSAHIHQANDMDMLYVNGQVADAFVIGDEAIELLGGLGAVSAAHQMPFYVETHRGKITQDVIRTVQYAQALPNLRFTLDISHYVLAGEMTEKQDKAELLFKTVLERTSAIHSRISSGEQIQVDAGYSDAILERYEKWWTQAMRYWLQGAKPGDVLPFVCELGPAPYAIKGLDGRELTSRWEQALILKNIAQACWKRATVE</sequence>